<evidence type="ECO:0000256" key="1">
    <source>
        <dbReference type="ARBA" id="ARBA00004496"/>
    </source>
</evidence>
<dbReference type="Proteomes" id="UP000253509">
    <property type="component" value="Unassembled WGS sequence"/>
</dbReference>
<keyword evidence="6" id="KW-0119">Carbohydrate metabolism</keyword>
<dbReference type="PANTHER" id="PTHR42891">
    <property type="entry name" value="D-GLYCERO-BETA-D-MANNO-HEPTOSE-1,7-BISPHOSPHATE 7-PHOSPHATASE"/>
    <property type="match status" value="1"/>
</dbReference>
<accession>A0A366ILJ9</accession>
<feature type="compositionally biased region" description="Polar residues" evidence="8">
    <location>
        <begin position="320"/>
        <end position="332"/>
    </location>
</feature>
<name>A0A366ILJ9_9MICO</name>
<dbReference type="GO" id="GO:0005975">
    <property type="term" value="P:carbohydrate metabolic process"/>
    <property type="evidence" value="ECO:0007669"/>
    <property type="project" value="InterPro"/>
</dbReference>
<dbReference type="NCBIfam" id="TIGR01662">
    <property type="entry name" value="HAD-SF-IIIA"/>
    <property type="match status" value="1"/>
</dbReference>
<dbReference type="EMBL" id="QNSB01000004">
    <property type="protein sequence ID" value="RBP72073.1"/>
    <property type="molecule type" value="Genomic_DNA"/>
</dbReference>
<evidence type="ECO:0000256" key="7">
    <source>
        <dbReference type="ARBA" id="ARBA00031828"/>
    </source>
</evidence>
<evidence type="ECO:0000256" key="6">
    <source>
        <dbReference type="ARBA" id="ARBA00023277"/>
    </source>
</evidence>
<evidence type="ECO:0000313" key="9">
    <source>
        <dbReference type="EMBL" id="RBP72073.1"/>
    </source>
</evidence>
<keyword evidence="4" id="KW-0479">Metal-binding</keyword>
<feature type="compositionally biased region" description="Basic and acidic residues" evidence="8">
    <location>
        <begin position="56"/>
        <end position="73"/>
    </location>
</feature>
<dbReference type="GO" id="GO:0046872">
    <property type="term" value="F:metal ion binding"/>
    <property type="evidence" value="ECO:0007669"/>
    <property type="project" value="UniProtKB-KW"/>
</dbReference>
<evidence type="ECO:0000313" key="10">
    <source>
        <dbReference type="Proteomes" id="UP000253509"/>
    </source>
</evidence>
<feature type="compositionally biased region" description="Basic and acidic residues" evidence="8">
    <location>
        <begin position="81"/>
        <end position="98"/>
    </location>
</feature>
<dbReference type="AlphaFoldDB" id="A0A366ILJ9"/>
<keyword evidence="10" id="KW-1185">Reference proteome</keyword>
<keyword evidence="5 9" id="KW-0378">Hydrolase</keyword>
<reference evidence="9 10" key="1">
    <citation type="submission" date="2018-06" db="EMBL/GenBank/DDBJ databases">
        <title>Freshwater and sediment microbial communities from various areas in North America, analyzing microbe dynamics in response to fracking.</title>
        <authorList>
            <person name="Lamendella R."/>
        </authorList>
    </citation>
    <scope>NUCLEOTIDE SEQUENCE [LARGE SCALE GENOMIC DNA]</scope>
    <source>
        <strain evidence="9 10">3b_TX</strain>
    </source>
</reference>
<feature type="compositionally biased region" description="Basic and acidic residues" evidence="8">
    <location>
        <begin position="1"/>
        <end position="12"/>
    </location>
</feature>
<dbReference type="SUPFAM" id="SSF56784">
    <property type="entry name" value="HAD-like"/>
    <property type="match status" value="1"/>
</dbReference>
<comment type="subcellular location">
    <subcellularLocation>
        <location evidence="1">Cytoplasm</location>
    </subcellularLocation>
</comment>
<evidence type="ECO:0000256" key="2">
    <source>
        <dbReference type="ARBA" id="ARBA00005628"/>
    </source>
</evidence>
<feature type="compositionally biased region" description="Basic and acidic residues" evidence="8">
    <location>
        <begin position="20"/>
        <end position="33"/>
    </location>
</feature>
<proteinExistence type="inferred from homology"/>
<protein>
    <recommendedName>
        <fullName evidence="7">D,D-heptose 1,7-bisphosphate phosphatase</fullName>
    </recommendedName>
</protein>
<evidence type="ECO:0000256" key="8">
    <source>
        <dbReference type="SAM" id="MobiDB-lite"/>
    </source>
</evidence>
<dbReference type="InterPro" id="IPR023214">
    <property type="entry name" value="HAD_sf"/>
</dbReference>
<gene>
    <name evidence="9" type="ORF">DFO65_10428</name>
</gene>
<dbReference type="NCBIfam" id="TIGR01656">
    <property type="entry name" value="Histidinol-ppas"/>
    <property type="match status" value="1"/>
</dbReference>
<dbReference type="PANTHER" id="PTHR42891:SF1">
    <property type="entry name" value="D-GLYCERO-BETA-D-MANNO-HEPTOSE-1,7-BISPHOSPHATE 7-PHOSPHATASE"/>
    <property type="match status" value="1"/>
</dbReference>
<evidence type="ECO:0000256" key="5">
    <source>
        <dbReference type="ARBA" id="ARBA00022801"/>
    </source>
</evidence>
<dbReference type="Pfam" id="PF13242">
    <property type="entry name" value="Hydrolase_like"/>
    <property type="match status" value="1"/>
</dbReference>
<keyword evidence="3" id="KW-0963">Cytoplasm</keyword>
<dbReference type="Gene3D" id="3.40.50.1000">
    <property type="entry name" value="HAD superfamily/HAD-like"/>
    <property type="match status" value="1"/>
</dbReference>
<dbReference type="InterPro" id="IPR006549">
    <property type="entry name" value="HAD-SF_hydro_IIIA"/>
</dbReference>
<dbReference type="InterPro" id="IPR004446">
    <property type="entry name" value="Heptose_bisP_phosphatase"/>
</dbReference>
<comment type="caution">
    <text evidence="9">The sequence shown here is derived from an EMBL/GenBank/DDBJ whole genome shotgun (WGS) entry which is preliminary data.</text>
</comment>
<comment type="similarity">
    <text evidence="2">Belongs to the GmhB family.</text>
</comment>
<organism evidence="9 10">
    <name type="scientific">Brevibacterium celere</name>
    <dbReference type="NCBI Taxonomy" id="225845"/>
    <lineage>
        <taxon>Bacteria</taxon>
        <taxon>Bacillati</taxon>
        <taxon>Actinomycetota</taxon>
        <taxon>Actinomycetes</taxon>
        <taxon>Micrococcales</taxon>
        <taxon>Brevibacteriaceae</taxon>
        <taxon>Brevibacterium</taxon>
    </lineage>
</organism>
<evidence type="ECO:0000256" key="3">
    <source>
        <dbReference type="ARBA" id="ARBA00022490"/>
    </source>
</evidence>
<dbReference type="GO" id="GO:0016791">
    <property type="term" value="F:phosphatase activity"/>
    <property type="evidence" value="ECO:0007669"/>
    <property type="project" value="InterPro"/>
</dbReference>
<evidence type="ECO:0000256" key="4">
    <source>
        <dbReference type="ARBA" id="ARBA00022723"/>
    </source>
</evidence>
<sequence length="511" mass="54113">MDSDHSRSDSESVKSAGDVRGGHREESRIRGVREWVAAAARLVEEHPVRAGGRAPDAWRHRPEDDDRRGREGARQVGRARVRADEHPGVRDRRGELAQRLRARGQAHPRPQVPGAGRDRLGDRPCPLDLRAVPREHDLEAASEQVAGHLGEPGARPVPAPMSGPHMDHRRRARTLPGVLDGQPLGIDAQVIGVGGDPGVGEQAHPALTLVEPLAPVRPLPARCGVTEAHLGVESLEPAVADRTAPVEVDDRADPAPQPRGRTQVPGGDVVGADVDDVVDTAGGHDDRPQSLGAGEEETRIGVGPAQSAQGGNRSEHIAEPQSTQSQHDVTPHSQSLPAAIFFDRDDTLIDDVPYNGDPSLVTVKGEARRALDLARSRGIPVGVISNQSGVGRGMITGAQVAAVNSRIADLLGPFDVWCWCPHTADDECECRKPRPGMLLAAAAELGVPVERTVMIGDIGADMGAARAAGARGILVPTARTLEPEITDAAEVAFDLVHAVEVALSLETRTVC</sequence>
<feature type="region of interest" description="Disordered" evidence="8">
    <location>
        <begin position="1"/>
        <end position="125"/>
    </location>
</feature>
<dbReference type="GO" id="GO:0005737">
    <property type="term" value="C:cytoplasm"/>
    <property type="evidence" value="ECO:0007669"/>
    <property type="project" value="UniProtKB-SubCell"/>
</dbReference>
<dbReference type="InterPro" id="IPR036412">
    <property type="entry name" value="HAD-like_sf"/>
</dbReference>
<feature type="region of interest" description="Disordered" evidence="8">
    <location>
        <begin position="236"/>
        <end position="332"/>
    </location>
</feature>
<dbReference type="InterPro" id="IPR006543">
    <property type="entry name" value="Histidinol-phos"/>
</dbReference>